<dbReference type="GO" id="GO:0003723">
    <property type="term" value="F:RNA binding"/>
    <property type="evidence" value="ECO:0007669"/>
    <property type="project" value="UniProtKB-KW"/>
</dbReference>
<evidence type="ECO:0000259" key="12">
    <source>
        <dbReference type="PROSITE" id="PS51192"/>
    </source>
</evidence>
<dbReference type="PROSITE" id="PS51192">
    <property type="entry name" value="HELICASE_ATP_BIND_1"/>
    <property type="match status" value="1"/>
</dbReference>
<evidence type="ECO:0000256" key="6">
    <source>
        <dbReference type="ARBA" id="ARBA00022884"/>
    </source>
</evidence>
<evidence type="ECO:0000313" key="16">
    <source>
        <dbReference type="WBParaSite" id="HCON_00026500-00001"/>
    </source>
</evidence>
<dbReference type="Pfam" id="PF00271">
    <property type="entry name" value="Helicase_C"/>
    <property type="match status" value="1"/>
</dbReference>
<comment type="similarity">
    <text evidence="7">Belongs to the DEAD box helicase family. DDX52/ROK1 subfamily.</text>
</comment>
<dbReference type="InterPro" id="IPR044764">
    <property type="entry name" value="DDX52/Rok1_DEADc"/>
</dbReference>
<organism evidence="15 16">
    <name type="scientific">Haemonchus contortus</name>
    <name type="common">Barber pole worm</name>
    <dbReference type="NCBI Taxonomy" id="6289"/>
    <lineage>
        <taxon>Eukaryota</taxon>
        <taxon>Metazoa</taxon>
        <taxon>Ecdysozoa</taxon>
        <taxon>Nematoda</taxon>
        <taxon>Chromadorea</taxon>
        <taxon>Rhabditida</taxon>
        <taxon>Rhabditina</taxon>
        <taxon>Rhabditomorpha</taxon>
        <taxon>Strongyloidea</taxon>
        <taxon>Trichostrongylidae</taxon>
        <taxon>Haemonchus</taxon>
    </lineage>
</organism>
<keyword evidence="6" id="KW-0694">RNA-binding</keyword>
<dbReference type="GO" id="GO:0016787">
    <property type="term" value="F:hydrolase activity"/>
    <property type="evidence" value="ECO:0007669"/>
    <property type="project" value="UniProtKB-KW"/>
</dbReference>
<feature type="domain" description="Helicase ATP-binding" evidence="12">
    <location>
        <begin position="166"/>
        <end position="341"/>
    </location>
</feature>
<name>A0A7I4XXK3_HAECO</name>
<dbReference type="GO" id="GO:0003724">
    <property type="term" value="F:RNA helicase activity"/>
    <property type="evidence" value="ECO:0007669"/>
    <property type="project" value="UniProtKB-EC"/>
</dbReference>
<dbReference type="CDD" id="cd17957">
    <property type="entry name" value="DEADc_DDX52"/>
    <property type="match status" value="1"/>
</dbReference>
<dbReference type="InterPro" id="IPR050079">
    <property type="entry name" value="DEAD_box_RNA_helicase"/>
</dbReference>
<evidence type="ECO:0000259" key="14">
    <source>
        <dbReference type="PROSITE" id="PS51195"/>
    </source>
</evidence>
<feature type="compositionally biased region" description="Basic and acidic residues" evidence="11">
    <location>
        <begin position="558"/>
        <end position="574"/>
    </location>
</feature>
<dbReference type="GO" id="GO:0030490">
    <property type="term" value="P:maturation of SSU-rRNA"/>
    <property type="evidence" value="ECO:0007669"/>
    <property type="project" value="InterPro"/>
</dbReference>
<dbReference type="InterPro" id="IPR014014">
    <property type="entry name" value="RNA_helicase_DEAD_Q_motif"/>
</dbReference>
<keyword evidence="5" id="KW-0067">ATP-binding</keyword>
<dbReference type="Gene3D" id="3.40.50.300">
    <property type="entry name" value="P-loop containing nucleotide triphosphate hydrolases"/>
    <property type="match status" value="2"/>
</dbReference>
<feature type="region of interest" description="Disordered" evidence="11">
    <location>
        <begin position="72"/>
        <end position="104"/>
    </location>
</feature>
<proteinExistence type="inferred from homology"/>
<dbReference type="WBParaSite" id="HCON_00026500-00001">
    <property type="protein sequence ID" value="HCON_00026500-00001"/>
    <property type="gene ID" value="HCON_00026500"/>
</dbReference>
<dbReference type="OrthoDB" id="360161at2759"/>
<evidence type="ECO:0000256" key="3">
    <source>
        <dbReference type="ARBA" id="ARBA00022801"/>
    </source>
</evidence>
<protein>
    <recommendedName>
        <fullName evidence="8">Probable ATP-dependent RNA helicase DDX52</fullName>
        <ecNumber evidence="1">3.6.4.13</ecNumber>
    </recommendedName>
</protein>
<dbReference type="EC" id="3.6.4.13" evidence="1"/>
<feature type="region of interest" description="Disordered" evidence="11">
    <location>
        <begin position="539"/>
        <end position="628"/>
    </location>
</feature>
<keyword evidence="4" id="KW-0347">Helicase</keyword>
<keyword evidence="15" id="KW-1185">Reference proteome</keyword>
<dbReference type="OMA" id="DRALMAC"/>
<dbReference type="GO" id="GO:0005829">
    <property type="term" value="C:cytosol"/>
    <property type="evidence" value="ECO:0007669"/>
    <property type="project" value="TreeGrafter"/>
</dbReference>
<sequence length="628" mass="70845">MRDDIFKRLTFGIKKTPRQLAVNNDDSDGNASLRLRVLPENIKEELRILRKRQNGEQLQVERNEDDQTIDEGFKLFSDGTGPKKLKSSSKTSPDTSENIPAQSDEIQKQIADKIHQLRRSNRIYTWGEDIPDPFIDFSDLNLPSQLMSSLNEFGIGEPTPIQMQAIPLMMMHRDILASAPTGSGKTLAFAIPVLLNILKLKKLNKYKDGSKLLAIVLEPTRELASQTYRQFLKFGQGLPVKAALFETEEVPQNVDILVSTPNRLAHHLQDMQLKFLRWLIVDESDRLFEVVEGQERCFRTQLASVYKACDGKFTRRAFFSATFSYEVEEWCKENLNNVAMVCIGERNSANANVTQELVFAGSEQGKLLAIRTLLQTQFEPPALIFVQSKERARELLSALSSITPPIPVALISSEKSQSERDHVIESFRSGRLWVLISTELMGRGLDLRNVNLVINFDLPTSIVSYIHRIGRTGRAGRRGRAITYFTESDTKYLRSIATVIHQAGFEVPEYTLSLKPLSRNEKKQLVRHAPKRKHIAFVKKKKKKNLQSEKSSNQSGEPAEKKAKVDKAGKESVADKVISGKVDKKKKKKLGKVEKVTKGTVSKGIANKVPPGQLPKKKARKSSKNDKQ</sequence>
<dbReference type="Proteomes" id="UP000025227">
    <property type="component" value="Unplaced"/>
</dbReference>
<dbReference type="AlphaFoldDB" id="A0A7I4XXK3"/>
<dbReference type="CDD" id="cd18787">
    <property type="entry name" value="SF2_C_DEAD"/>
    <property type="match status" value="1"/>
</dbReference>
<comment type="catalytic activity">
    <reaction evidence="9">
        <text>ATP + H2O = ADP + phosphate + H(+)</text>
        <dbReference type="Rhea" id="RHEA:13065"/>
        <dbReference type="ChEBI" id="CHEBI:15377"/>
        <dbReference type="ChEBI" id="CHEBI:15378"/>
        <dbReference type="ChEBI" id="CHEBI:30616"/>
        <dbReference type="ChEBI" id="CHEBI:43474"/>
        <dbReference type="ChEBI" id="CHEBI:456216"/>
        <dbReference type="EC" id="3.6.4.13"/>
    </reaction>
</comment>
<evidence type="ECO:0000256" key="7">
    <source>
        <dbReference type="ARBA" id="ARBA00024355"/>
    </source>
</evidence>
<evidence type="ECO:0000256" key="2">
    <source>
        <dbReference type="ARBA" id="ARBA00022741"/>
    </source>
</evidence>
<evidence type="ECO:0000313" key="15">
    <source>
        <dbReference type="Proteomes" id="UP000025227"/>
    </source>
</evidence>
<dbReference type="GO" id="GO:0005524">
    <property type="term" value="F:ATP binding"/>
    <property type="evidence" value="ECO:0007669"/>
    <property type="project" value="UniProtKB-KW"/>
</dbReference>
<evidence type="ECO:0000256" key="9">
    <source>
        <dbReference type="ARBA" id="ARBA00047984"/>
    </source>
</evidence>
<dbReference type="InterPro" id="IPR011545">
    <property type="entry name" value="DEAD/DEAH_box_helicase_dom"/>
</dbReference>
<dbReference type="InterPro" id="IPR014001">
    <property type="entry name" value="Helicase_ATP-bd"/>
</dbReference>
<dbReference type="InterPro" id="IPR001650">
    <property type="entry name" value="Helicase_C-like"/>
</dbReference>
<reference evidence="16" key="1">
    <citation type="submission" date="2020-12" db="UniProtKB">
        <authorList>
            <consortium name="WormBaseParasite"/>
        </authorList>
    </citation>
    <scope>IDENTIFICATION</scope>
    <source>
        <strain evidence="16">MHco3</strain>
    </source>
</reference>
<evidence type="ECO:0000256" key="10">
    <source>
        <dbReference type="PROSITE-ProRule" id="PRU00552"/>
    </source>
</evidence>
<keyword evidence="3" id="KW-0378">Hydrolase</keyword>
<accession>A0A7I4XXK3</accession>
<evidence type="ECO:0000259" key="13">
    <source>
        <dbReference type="PROSITE" id="PS51194"/>
    </source>
</evidence>
<keyword evidence="2" id="KW-0547">Nucleotide-binding</keyword>
<dbReference type="PANTHER" id="PTHR47959:SF15">
    <property type="entry name" value="RNA HELICASE"/>
    <property type="match status" value="1"/>
</dbReference>
<feature type="domain" description="Helicase C-terminal" evidence="13">
    <location>
        <begin position="352"/>
        <end position="515"/>
    </location>
</feature>
<evidence type="ECO:0000256" key="4">
    <source>
        <dbReference type="ARBA" id="ARBA00022806"/>
    </source>
</evidence>
<evidence type="ECO:0000256" key="11">
    <source>
        <dbReference type="SAM" id="MobiDB-lite"/>
    </source>
</evidence>
<evidence type="ECO:0000256" key="8">
    <source>
        <dbReference type="ARBA" id="ARBA00044533"/>
    </source>
</evidence>
<dbReference type="PROSITE" id="PS51194">
    <property type="entry name" value="HELICASE_CTER"/>
    <property type="match status" value="1"/>
</dbReference>
<dbReference type="SMART" id="SM00490">
    <property type="entry name" value="HELICc"/>
    <property type="match status" value="1"/>
</dbReference>
<dbReference type="Pfam" id="PF00270">
    <property type="entry name" value="DEAD"/>
    <property type="match status" value="1"/>
</dbReference>
<dbReference type="PANTHER" id="PTHR47959">
    <property type="entry name" value="ATP-DEPENDENT RNA HELICASE RHLE-RELATED"/>
    <property type="match status" value="1"/>
</dbReference>
<feature type="domain" description="DEAD-box RNA helicase Q" evidence="14">
    <location>
        <begin position="135"/>
        <end position="163"/>
    </location>
</feature>
<dbReference type="InterPro" id="IPR027417">
    <property type="entry name" value="P-loop_NTPase"/>
</dbReference>
<evidence type="ECO:0000256" key="5">
    <source>
        <dbReference type="ARBA" id="ARBA00022840"/>
    </source>
</evidence>
<dbReference type="PROSITE" id="PS51195">
    <property type="entry name" value="Q_MOTIF"/>
    <property type="match status" value="1"/>
</dbReference>
<dbReference type="SUPFAM" id="SSF52540">
    <property type="entry name" value="P-loop containing nucleoside triphosphate hydrolases"/>
    <property type="match status" value="1"/>
</dbReference>
<evidence type="ECO:0000256" key="1">
    <source>
        <dbReference type="ARBA" id="ARBA00012552"/>
    </source>
</evidence>
<feature type="short sequence motif" description="Q motif" evidence="10">
    <location>
        <begin position="135"/>
        <end position="163"/>
    </location>
</feature>
<dbReference type="SMART" id="SM00487">
    <property type="entry name" value="DEXDc"/>
    <property type="match status" value="1"/>
</dbReference>